<sequence length="396" mass="45314">MLVSAFSASARVVYRLDNRYARPYLLIQLEWDTVMMILDDEYMDEEKRYLEAGIEDCKNTAELIESFIVILEGMKCELQAQVEHLEARQFERTNFIKMVEVIGNVTKKTQRLQITANTSSSNQSSTFKQAQRKPNKTLVEKLCRPPASLTGSFTIDQDDDTITFLEPVRALTLQDTTMDDTVKDKDNMEQITDSLKKDVELAHISEPPAVESELAKQWIREVAFKQAQRKPTETFIEKSCRPLASLTGSFTVDQDEDTETFLEPMRALTFQDTTMDDIVKGKDNMDQITDNFKKKDAGPVRISEPPVMESELAKQWIREVAFKQDQDKNTVTFLEPVRVLTSRDKTMDDIVRGKGNMDQITKGLKKDVGPSVHTSESPIMESELAKQWIREVAQKM</sequence>
<reference evidence="1 2" key="1">
    <citation type="submission" date="2018-08" db="EMBL/GenBank/DDBJ databases">
        <authorList>
            <person name="Laetsch R D."/>
            <person name="Stevens L."/>
            <person name="Kumar S."/>
            <person name="Blaxter L. M."/>
        </authorList>
    </citation>
    <scope>NUCLEOTIDE SEQUENCE [LARGE SCALE GENOMIC DNA]</scope>
</reference>
<proteinExistence type="predicted"/>
<evidence type="ECO:0000313" key="2">
    <source>
        <dbReference type="Proteomes" id="UP000276991"/>
    </source>
</evidence>
<dbReference type="AlphaFoldDB" id="A0A498S8F1"/>
<keyword evidence="2" id="KW-1185">Reference proteome</keyword>
<dbReference type="Proteomes" id="UP000276991">
    <property type="component" value="Unassembled WGS sequence"/>
</dbReference>
<accession>A0A498S8F1</accession>
<gene>
    <name evidence="1" type="ORF">NAV_LOCUS4539</name>
</gene>
<name>A0A498S8F1_ACAVI</name>
<dbReference type="EMBL" id="UPTC01000686">
    <property type="protein sequence ID" value="VBB29748.1"/>
    <property type="molecule type" value="Genomic_DNA"/>
</dbReference>
<dbReference type="OrthoDB" id="5852455at2759"/>
<protein>
    <submittedName>
        <fullName evidence="1">Uncharacterized protein</fullName>
    </submittedName>
</protein>
<organism evidence="1 2">
    <name type="scientific">Acanthocheilonema viteae</name>
    <name type="common">Filarial nematode worm</name>
    <name type="synonym">Dipetalonema viteae</name>
    <dbReference type="NCBI Taxonomy" id="6277"/>
    <lineage>
        <taxon>Eukaryota</taxon>
        <taxon>Metazoa</taxon>
        <taxon>Ecdysozoa</taxon>
        <taxon>Nematoda</taxon>
        <taxon>Chromadorea</taxon>
        <taxon>Rhabditida</taxon>
        <taxon>Spirurina</taxon>
        <taxon>Spiruromorpha</taxon>
        <taxon>Filarioidea</taxon>
        <taxon>Onchocercidae</taxon>
        <taxon>Acanthocheilonema</taxon>
    </lineage>
</organism>
<evidence type="ECO:0000313" key="1">
    <source>
        <dbReference type="EMBL" id="VBB29748.1"/>
    </source>
</evidence>